<dbReference type="PANTHER" id="PTHR43939">
    <property type="entry name" value="COILED-COIL DOMAIN-CONTAINING PROTEIN 158"/>
    <property type="match status" value="1"/>
</dbReference>
<dbReference type="SUPFAM" id="SSF57997">
    <property type="entry name" value="Tropomyosin"/>
    <property type="match status" value="1"/>
</dbReference>
<organism evidence="3 4">
    <name type="scientific">Canavalia gladiata</name>
    <name type="common">Sword bean</name>
    <name type="synonym">Dolichos gladiatus</name>
    <dbReference type="NCBI Taxonomy" id="3824"/>
    <lineage>
        <taxon>Eukaryota</taxon>
        <taxon>Viridiplantae</taxon>
        <taxon>Streptophyta</taxon>
        <taxon>Embryophyta</taxon>
        <taxon>Tracheophyta</taxon>
        <taxon>Spermatophyta</taxon>
        <taxon>Magnoliopsida</taxon>
        <taxon>eudicotyledons</taxon>
        <taxon>Gunneridae</taxon>
        <taxon>Pentapetalae</taxon>
        <taxon>rosids</taxon>
        <taxon>fabids</taxon>
        <taxon>Fabales</taxon>
        <taxon>Fabaceae</taxon>
        <taxon>Papilionoideae</taxon>
        <taxon>50 kb inversion clade</taxon>
        <taxon>NPAAA clade</taxon>
        <taxon>indigoferoid/millettioid clade</taxon>
        <taxon>Phaseoleae</taxon>
        <taxon>Canavalia</taxon>
    </lineage>
</organism>
<dbReference type="Gene3D" id="1.10.287.1490">
    <property type="match status" value="1"/>
</dbReference>
<evidence type="ECO:0000256" key="1">
    <source>
        <dbReference type="SAM" id="Coils"/>
    </source>
</evidence>
<dbReference type="PANTHER" id="PTHR43939:SF68">
    <property type="entry name" value="CENTROSOMAL PROTEIN OF 290 KDA-LIKE"/>
    <property type="match status" value="1"/>
</dbReference>
<evidence type="ECO:0000256" key="2">
    <source>
        <dbReference type="SAM" id="MobiDB-lite"/>
    </source>
</evidence>
<name>A0AAN9JXI0_CANGL</name>
<evidence type="ECO:0000313" key="3">
    <source>
        <dbReference type="EMBL" id="KAK7306206.1"/>
    </source>
</evidence>
<dbReference type="AlphaFoldDB" id="A0AAN9JXI0"/>
<feature type="coiled-coil region" evidence="1">
    <location>
        <begin position="429"/>
        <end position="459"/>
    </location>
</feature>
<feature type="coiled-coil region" evidence="1">
    <location>
        <begin position="331"/>
        <end position="393"/>
    </location>
</feature>
<keyword evidence="4" id="KW-1185">Reference proteome</keyword>
<protein>
    <submittedName>
        <fullName evidence="3">Uncharacterized protein</fullName>
    </submittedName>
</protein>
<evidence type="ECO:0000313" key="4">
    <source>
        <dbReference type="Proteomes" id="UP001367508"/>
    </source>
</evidence>
<proteinExistence type="predicted"/>
<accession>A0AAN9JXI0</accession>
<reference evidence="3 4" key="1">
    <citation type="submission" date="2024-01" db="EMBL/GenBank/DDBJ databases">
        <title>The genomes of 5 underutilized Papilionoideae crops provide insights into root nodulation and disease resistanc.</title>
        <authorList>
            <person name="Jiang F."/>
        </authorList>
    </citation>
    <scope>NUCLEOTIDE SEQUENCE [LARGE SCALE GENOMIC DNA]</scope>
    <source>
        <strain evidence="3">LVBAO_FW01</strain>
        <tissue evidence="3">Leaves</tissue>
    </source>
</reference>
<keyword evidence="1" id="KW-0175">Coiled coil</keyword>
<sequence length="1238" mass="139235">MSENNVAEQVSEADSDSGPHVGHDQANGVTESNTDTYQDQGEHADLKDGVSGDPEEGKSTEETARDDMFVDCPDELTTFDGRHKEEEIAAAENENDKSDDNQVMHQQQSHFVESGNGVGDGYSPGQLEKAVADNGSIVQEYQEERQTVTQGVFDLHCQLKALTCQRNEAEVEVREVIDVPLREMIKDCLEFVKTASEERSNSESAISDLREYLSVKDHEIEDLNSKLAQLTASNESLQVSSDAQLEKDHNIEIVIDKTISTLATVITQEQVSDNSISGKIAFIGEGTTLLIEKYNQILSEIYQLRESFSEVGLDAKEQEYGNILVDARGGLVELKRKETELVEKLAQLEDENRKLVDELDKEKVMIGTLNTELGNMKTELEQEKVKCANTKEKLSMAVTKGKALVQQRDSLKMSLADKSSELDKYLIELQEKSVALEAAELTKEELARSENMVASLQNSLLQNNAIFDQVEEILSNAKPDESEMLGIPERLRWLVDDRNALKDAFLELCKLKEALSLVELPEPVSSSDLESQMKWLTDSFHRAQDDVHALKEEISTLKGASCVYIDQLSVSLLLELLEKDYLLSELTDLRFTYDELVGKNHQISVEKDQIVNKLVDLCGLNMEDGGIDQFSSNTSTTIDLCFQTIKGQRGPFSKASHIDAELFERIQSFLYVRDQGLILYEDILEEEVLIRSEVNKLSNELKVAYEEIIALKEERSSLLQDLDRLEEKTAMLRDKLSMAVKKGKGLVQDRDNLKGLLNEKNSEIEKLKVDLQKQETAVSEYRDEINRLSSDMESIPKLEADLLEMKKERNQFEQFLMESNNMLHRVMECIDGIVLPADPVFDEPIEKVKWLAGYVTECQDAKVHVEQQLQLVKEEASILEIKLAEAQATVKSLEQGLSSSEDSVSQLAEEKTKLEHGKAKVEEELVKVKEKIAEVCITTKSLEDALSQANKDISSLSKEKEQAQVSRVAAETELESVKDEAARQTSKLAEDSRTIKDLEDKLFQVESNLNLLTEKYNADQVVKTDMENELKNLQDEAANHASKLVGASATIKSLEDALSKAQHDISTLEDANNIAKQEISSLGFKLNSCMDELAGKNGSLENRSLELIGLLNDLQVFMKDNTLFPRIKQCFERKRETLKNMNLILNKIRDHIAMTAKDSEGPLVKEQENPLVRNAFLDGLENFEVELDNREIAGADIDTIISSFGKIVKGFQLRNKHIADKFDEFSDSIDEFIMYFSL</sequence>
<dbReference type="Proteomes" id="UP001367508">
    <property type="component" value="Unassembled WGS sequence"/>
</dbReference>
<gene>
    <name evidence="3" type="ORF">VNO77_44132</name>
</gene>
<feature type="coiled-coil region" evidence="1">
    <location>
        <begin position="869"/>
        <end position="1078"/>
    </location>
</feature>
<feature type="compositionally biased region" description="Basic and acidic residues" evidence="2">
    <location>
        <begin position="40"/>
        <end position="68"/>
    </location>
</feature>
<dbReference type="EMBL" id="JAYMYQ010000011">
    <property type="protein sequence ID" value="KAK7306206.1"/>
    <property type="molecule type" value="Genomic_DNA"/>
</dbReference>
<comment type="caution">
    <text evidence="3">The sequence shown here is derived from an EMBL/GenBank/DDBJ whole genome shotgun (WGS) entry which is preliminary data.</text>
</comment>
<feature type="region of interest" description="Disordered" evidence="2">
    <location>
        <begin position="1"/>
        <end position="76"/>
    </location>
</feature>
<feature type="compositionally biased region" description="Polar residues" evidence="2">
    <location>
        <begin position="27"/>
        <end position="39"/>
    </location>
</feature>
<feature type="coiled-coil region" evidence="1">
    <location>
        <begin position="694"/>
        <end position="791"/>
    </location>
</feature>